<evidence type="ECO:0000256" key="5">
    <source>
        <dbReference type="ARBA" id="ARBA00010584"/>
    </source>
</evidence>
<keyword evidence="14" id="KW-0486">Methionine biosynthesis</keyword>
<evidence type="ECO:0000313" key="20">
    <source>
        <dbReference type="Proteomes" id="UP000032420"/>
    </source>
</evidence>
<dbReference type="GO" id="GO:0009086">
    <property type="term" value="P:methionine biosynthetic process"/>
    <property type="evidence" value="ECO:0007669"/>
    <property type="project" value="UniProtKB-KW"/>
</dbReference>
<evidence type="ECO:0000256" key="8">
    <source>
        <dbReference type="ARBA" id="ARBA00022605"/>
    </source>
</evidence>
<dbReference type="InterPro" id="IPR000534">
    <property type="entry name" value="Semialdehyde_DH_NAD-bd"/>
</dbReference>
<evidence type="ECO:0000256" key="4">
    <source>
        <dbReference type="ARBA" id="ARBA00005097"/>
    </source>
</evidence>
<dbReference type="GO" id="GO:0009088">
    <property type="term" value="P:threonine biosynthetic process"/>
    <property type="evidence" value="ECO:0007669"/>
    <property type="project" value="UniProtKB-UniPathway"/>
</dbReference>
<keyword evidence="8" id="KW-0028">Amino-acid biosynthesis</keyword>
<organism evidence="19 20">
    <name type="scientific">Candidatus Johnevansia muelleri</name>
    <dbReference type="NCBI Taxonomy" id="1495769"/>
    <lineage>
        <taxon>Bacteria</taxon>
        <taxon>Pseudomonadati</taxon>
        <taxon>Pseudomonadota</taxon>
        <taxon>Gammaproteobacteria</taxon>
        <taxon>Candidatus Johnevansiales</taxon>
        <taxon>Candidatus Johnevansiaceae</taxon>
        <taxon>Candidatus Johnevansia</taxon>
    </lineage>
</organism>
<comment type="catalytic activity">
    <reaction evidence="15">
        <text>L-aspartate 4-semialdehyde + phosphate + NADP(+) = 4-phospho-L-aspartate + NADPH + H(+)</text>
        <dbReference type="Rhea" id="RHEA:24284"/>
        <dbReference type="ChEBI" id="CHEBI:15378"/>
        <dbReference type="ChEBI" id="CHEBI:43474"/>
        <dbReference type="ChEBI" id="CHEBI:57535"/>
        <dbReference type="ChEBI" id="CHEBI:57783"/>
        <dbReference type="ChEBI" id="CHEBI:58349"/>
        <dbReference type="ChEBI" id="CHEBI:537519"/>
        <dbReference type="EC" id="1.2.1.11"/>
    </reaction>
</comment>
<dbReference type="PATRIC" id="fig|1495769.3.peg.176"/>
<evidence type="ECO:0000256" key="10">
    <source>
        <dbReference type="ARBA" id="ARBA00022857"/>
    </source>
</evidence>
<dbReference type="GO" id="GO:0009089">
    <property type="term" value="P:lysine biosynthetic process via diaminopimelate"/>
    <property type="evidence" value="ECO:0007669"/>
    <property type="project" value="UniProtKB-UniRule"/>
</dbReference>
<dbReference type="PROSITE" id="PS01103">
    <property type="entry name" value="ASD"/>
    <property type="match status" value="1"/>
</dbReference>
<dbReference type="SUPFAM" id="SSF51735">
    <property type="entry name" value="NAD(P)-binding Rossmann-fold domains"/>
    <property type="match status" value="1"/>
</dbReference>
<keyword evidence="13" id="KW-0457">Lysine biosynthesis</keyword>
<evidence type="ECO:0000256" key="13">
    <source>
        <dbReference type="ARBA" id="ARBA00023154"/>
    </source>
</evidence>
<comment type="pathway">
    <text evidence="4">Amino-acid biosynthesis; L-threonine biosynthesis; L-threonine from L-aspartate: step 2/5.</text>
</comment>
<dbReference type="HOGENOM" id="CLU_066397_0_0_6"/>
<evidence type="ECO:0000256" key="3">
    <source>
        <dbReference type="ARBA" id="ARBA00005076"/>
    </source>
</evidence>
<evidence type="ECO:0000256" key="12">
    <source>
        <dbReference type="ARBA" id="ARBA00023002"/>
    </source>
</evidence>
<keyword evidence="10" id="KW-0521">NADP</keyword>
<dbReference type="EC" id="1.2.1.11" evidence="7 16"/>
<dbReference type="InterPro" id="IPR000319">
    <property type="entry name" value="Asp-semialdehyde_DH_CS"/>
</dbReference>
<evidence type="ECO:0000256" key="15">
    <source>
        <dbReference type="ARBA" id="ARBA00047891"/>
    </source>
</evidence>
<dbReference type="UniPathway" id="UPA00051">
    <property type="reaction ID" value="UER00464"/>
</dbReference>
<evidence type="ECO:0000256" key="16">
    <source>
        <dbReference type="NCBIfam" id="TIGR01745"/>
    </source>
</evidence>
<dbReference type="NCBIfam" id="TIGR01745">
    <property type="entry name" value="asd_gamma"/>
    <property type="match status" value="1"/>
</dbReference>
<dbReference type="PANTHER" id="PTHR46278">
    <property type="entry name" value="DEHYDROGENASE, PUTATIVE-RELATED"/>
    <property type="match status" value="1"/>
</dbReference>
<keyword evidence="11" id="KW-0220">Diaminopimelate biosynthesis</keyword>
<dbReference type="UniPathway" id="UPA00050">
    <property type="reaction ID" value="UER00463"/>
</dbReference>
<accession>A0A078KE46</accession>
<evidence type="ECO:0000256" key="14">
    <source>
        <dbReference type="ARBA" id="ARBA00023167"/>
    </source>
</evidence>
<comment type="similarity">
    <text evidence="5">Belongs to the aspartate-semialdehyde dehydrogenase family.</text>
</comment>
<dbReference type="PANTHER" id="PTHR46278:SF4">
    <property type="entry name" value="ASPARTATE-SEMIALDEHYDE DEHYDROGENASE"/>
    <property type="match status" value="1"/>
</dbReference>
<dbReference type="InterPro" id="IPR036291">
    <property type="entry name" value="NAD(P)-bd_dom_sf"/>
</dbReference>
<evidence type="ECO:0000256" key="9">
    <source>
        <dbReference type="ARBA" id="ARBA00022697"/>
    </source>
</evidence>
<dbReference type="GO" id="GO:0004073">
    <property type="term" value="F:aspartate-semialdehyde dehydrogenase activity"/>
    <property type="evidence" value="ECO:0007669"/>
    <property type="project" value="UniProtKB-UniRule"/>
</dbReference>
<dbReference type="EMBL" id="LM655252">
    <property type="protein sequence ID" value="CDZ16453.1"/>
    <property type="molecule type" value="Genomic_DNA"/>
</dbReference>
<dbReference type="SMART" id="SM00859">
    <property type="entry name" value="Semialdhyde_dh"/>
    <property type="match status" value="1"/>
</dbReference>
<evidence type="ECO:0000256" key="17">
    <source>
        <dbReference type="PIRSR" id="PIRSR000148-1"/>
    </source>
</evidence>
<evidence type="ECO:0000256" key="2">
    <source>
        <dbReference type="ARBA" id="ARBA00005021"/>
    </source>
</evidence>
<dbReference type="AlphaFoldDB" id="A0A078KE46"/>
<dbReference type="GO" id="GO:0009097">
    <property type="term" value="P:isoleucine biosynthetic process"/>
    <property type="evidence" value="ECO:0007669"/>
    <property type="project" value="InterPro"/>
</dbReference>
<name>A0A078KE46_9GAMM</name>
<feature type="domain" description="Semialdehyde dehydrogenase NAD-binding" evidence="18">
    <location>
        <begin position="1"/>
        <end position="111"/>
    </location>
</feature>
<protein>
    <recommendedName>
        <fullName evidence="7 16">Aspartate-semialdehyde dehydrogenase</fullName>
        <ecNumber evidence="7 16">1.2.1.11</ecNumber>
    </recommendedName>
</protein>
<dbReference type="STRING" id="1495769.CEM_186"/>
<dbReference type="NCBIfam" id="NF005144">
    <property type="entry name" value="PRK06598.1"/>
    <property type="match status" value="1"/>
</dbReference>
<dbReference type="Pfam" id="PF01118">
    <property type="entry name" value="Semialdhyde_dh"/>
    <property type="match status" value="1"/>
</dbReference>
<evidence type="ECO:0000256" key="7">
    <source>
        <dbReference type="ARBA" id="ARBA00013120"/>
    </source>
</evidence>
<dbReference type="GO" id="GO:0019877">
    <property type="term" value="P:diaminopimelate biosynthetic process"/>
    <property type="evidence" value="ECO:0007669"/>
    <property type="project" value="UniProtKB-KW"/>
</dbReference>
<evidence type="ECO:0000313" key="19">
    <source>
        <dbReference type="EMBL" id="CDZ16453.1"/>
    </source>
</evidence>
<proteinExistence type="inferred from homology"/>
<dbReference type="KEGG" id="eme:CEM_186"/>
<keyword evidence="12 19" id="KW-0560">Oxidoreductase</keyword>
<evidence type="ECO:0000259" key="18">
    <source>
        <dbReference type="SMART" id="SM00859"/>
    </source>
</evidence>
<dbReference type="GO" id="GO:0050661">
    <property type="term" value="F:NADP binding"/>
    <property type="evidence" value="ECO:0007669"/>
    <property type="project" value="InterPro"/>
</dbReference>
<dbReference type="Pfam" id="PF02774">
    <property type="entry name" value="Semialdhyde_dhC"/>
    <property type="match status" value="1"/>
</dbReference>
<feature type="active site" description="Acyl-thioester intermediate" evidence="17">
    <location>
        <position position="124"/>
    </location>
</feature>
<keyword evidence="9" id="KW-0791">Threonine biosynthesis</keyword>
<dbReference type="PIRSF" id="PIRSF000148">
    <property type="entry name" value="ASA_dh"/>
    <property type="match status" value="1"/>
</dbReference>
<keyword evidence="20" id="KW-1185">Reference proteome</keyword>
<dbReference type="SUPFAM" id="SSF55347">
    <property type="entry name" value="Glyceraldehyde-3-phosphate dehydrogenase-like, C-terminal domain"/>
    <property type="match status" value="1"/>
</dbReference>
<comment type="function">
    <text evidence="1">Catalyzes the NADPH-dependent formation of L-aspartate-semialdehyde (L-ASA) by the reductive dephosphorylation of L-aspartyl-4-phosphate.</text>
</comment>
<dbReference type="InterPro" id="IPR011534">
    <property type="entry name" value="Asp_ADH_gamma-type"/>
</dbReference>
<dbReference type="Gene3D" id="3.30.360.10">
    <property type="entry name" value="Dihydrodipicolinate Reductase, domain 2"/>
    <property type="match status" value="1"/>
</dbReference>
<dbReference type="UniPathway" id="UPA00034">
    <property type="reaction ID" value="UER00016"/>
</dbReference>
<feature type="active site" description="Proton acceptor" evidence="17">
    <location>
        <position position="264"/>
    </location>
</feature>
<dbReference type="GO" id="GO:0046983">
    <property type="term" value="F:protein dimerization activity"/>
    <property type="evidence" value="ECO:0007669"/>
    <property type="project" value="InterPro"/>
</dbReference>
<comment type="pathway">
    <text evidence="3">Amino-acid biosynthesis; L-lysine biosynthesis via DAP pathway; (S)-tetrahydrodipicolinate from L-aspartate: step 2/4.</text>
</comment>
<dbReference type="InterPro" id="IPR012280">
    <property type="entry name" value="Semialdhyde_DH_dimer_dom"/>
</dbReference>
<evidence type="ECO:0000256" key="6">
    <source>
        <dbReference type="ARBA" id="ARBA00011738"/>
    </source>
</evidence>
<dbReference type="Proteomes" id="UP000032420">
    <property type="component" value="Chromosome I"/>
</dbReference>
<evidence type="ECO:0000256" key="11">
    <source>
        <dbReference type="ARBA" id="ARBA00022915"/>
    </source>
</evidence>
<gene>
    <name evidence="19" type="primary">asd</name>
    <name evidence="19" type="ORF">CEM_186</name>
</gene>
<dbReference type="Gene3D" id="3.40.50.720">
    <property type="entry name" value="NAD(P)-binding Rossmann-like Domain"/>
    <property type="match status" value="1"/>
</dbReference>
<sequence>MVGSVLLKRMIEDGDFKNINPNFFSTSQILHTGPQLGKKKFILHDAFDIDALTAMDIIVSCHSSNYTNIVYKKLIKNKWKGYWLDASSTLRMNNDAVIVLDPINSNLIYKYLDMGIKTFIGGNCIVSIMLMTLGGLFKAKIIDWINSITYQAASGAGSQYMRELINQMYNISNIFYNDFNSVDSKILDIDKKLNRVMYSGILQTKKINLPIAVSLLPWIDQQINNGQSREEWKSNIETNKILGYLQNTITIDGICVRIGTMRCHSQALIIKLRKNIPINDIETIINEHNDWVNIVPNNKKASIEYLTPASVSGNIKILIGRMRNLIIGDEYLTAFSVGDQLIWGAAEPIKRMLNIIINYI</sequence>
<comment type="pathway">
    <text evidence="2">Amino-acid biosynthesis; L-methionine biosynthesis via de novo pathway; L-homoserine from L-aspartate: step 2/3.</text>
</comment>
<comment type="subunit">
    <text evidence="6">Homodimer.</text>
</comment>
<evidence type="ECO:0000256" key="1">
    <source>
        <dbReference type="ARBA" id="ARBA00002492"/>
    </source>
</evidence>
<dbReference type="GO" id="GO:0051287">
    <property type="term" value="F:NAD binding"/>
    <property type="evidence" value="ECO:0007669"/>
    <property type="project" value="InterPro"/>
</dbReference>
<reference evidence="20" key="1">
    <citation type="submission" date="2014-07" db="EMBL/GenBank/DDBJ databases">
        <authorList>
            <person name="Santos-Garcia D."/>
        </authorList>
    </citation>
    <scope>NUCLEOTIDE SEQUENCE [LARGE SCALE GENOMIC DNA]</scope>
</reference>